<dbReference type="SUPFAM" id="SSF49562">
    <property type="entry name" value="C2 domain (Calcium/lipid-binding domain, CaLB)"/>
    <property type="match status" value="1"/>
</dbReference>
<dbReference type="InterPro" id="IPR035892">
    <property type="entry name" value="C2_domain_sf"/>
</dbReference>
<evidence type="ECO:0000256" key="9">
    <source>
        <dbReference type="ARBA" id="ARBA00023055"/>
    </source>
</evidence>
<evidence type="ECO:0000256" key="5">
    <source>
        <dbReference type="ARBA" id="ARBA00022723"/>
    </source>
</evidence>
<evidence type="ECO:0000259" key="14">
    <source>
        <dbReference type="PROSITE" id="PS50004"/>
    </source>
</evidence>
<dbReference type="CDD" id="cd00030">
    <property type="entry name" value="C2"/>
    <property type="match status" value="1"/>
</dbReference>
<protein>
    <submittedName>
        <fullName evidence="16">Putative Calcium lipid binding protein</fullName>
    </submittedName>
</protein>
<comment type="subcellular location">
    <subcellularLocation>
        <location evidence="1">Membrane</location>
        <topology evidence="1">Single-pass membrane protein</topology>
    </subcellularLocation>
</comment>
<dbReference type="Pfam" id="PF17047">
    <property type="entry name" value="SMP_LBD"/>
    <property type="match status" value="1"/>
</dbReference>
<evidence type="ECO:0000256" key="4">
    <source>
        <dbReference type="ARBA" id="ARBA00022692"/>
    </source>
</evidence>
<evidence type="ECO:0000256" key="11">
    <source>
        <dbReference type="ARBA" id="ARBA00023136"/>
    </source>
</evidence>
<dbReference type="GO" id="GO:0016020">
    <property type="term" value="C:membrane"/>
    <property type="evidence" value="ECO:0007669"/>
    <property type="project" value="UniProtKB-SubCell"/>
</dbReference>
<feature type="region of interest" description="Disordered" evidence="12">
    <location>
        <begin position="494"/>
        <end position="516"/>
    </location>
</feature>
<evidence type="ECO:0000313" key="16">
    <source>
        <dbReference type="EMBL" id="KMZ76118.1"/>
    </source>
</evidence>
<keyword evidence="4 13" id="KW-0812">Transmembrane</keyword>
<evidence type="ECO:0000256" key="3">
    <source>
        <dbReference type="ARBA" id="ARBA00022448"/>
    </source>
</evidence>
<keyword evidence="3" id="KW-0813">Transport</keyword>
<dbReference type="InterPro" id="IPR039010">
    <property type="entry name" value="Synaptotagmin_SMP"/>
</dbReference>
<proteinExistence type="inferred from homology"/>
<dbReference type="PANTHER" id="PTHR10774:SF190">
    <property type="entry name" value="C2 CALCIUM_LIPID-BINDING ENDONUCLEASE_EXONUCLEASE_PHOSPHATASE-RELATED"/>
    <property type="match status" value="1"/>
</dbReference>
<evidence type="ECO:0000256" key="1">
    <source>
        <dbReference type="ARBA" id="ARBA00004167"/>
    </source>
</evidence>
<evidence type="ECO:0000256" key="2">
    <source>
        <dbReference type="ARBA" id="ARBA00006996"/>
    </source>
</evidence>
<dbReference type="OrthoDB" id="67700at2759"/>
<comment type="caution">
    <text evidence="16">The sequence shown here is derived from an EMBL/GenBank/DDBJ whole genome shotgun (WGS) entry which is preliminary data.</text>
</comment>
<dbReference type="InterPro" id="IPR031468">
    <property type="entry name" value="SMP_LBD"/>
</dbReference>
<keyword evidence="7" id="KW-0106">Calcium</keyword>
<dbReference type="AlphaFoldDB" id="A0A0K9Q4D3"/>
<dbReference type="Proteomes" id="UP000036987">
    <property type="component" value="Unassembled WGS sequence"/>
</dbReference>
<dbReference type="PANTHER" id="PTHR10774">
    <property type="entry name" value="EXTENDED SYNAPTOTAGMIN-RELATED"/>
    <property type="match status" value="1"/>
</dbReference>
<keyword evidence="5" id="KW-0479">Metal-binding</keyword>
<dbReference type="PROSITE" id="PS51847">
    <property type="entry name" value="SMP"/>
    <property type="match status" value="1"/>
</dbReference>
<evidence type="ECO:0000256" key="13">
    <source>
        <dbReference type="SAM" id="Phobius"/>
    </source>
</evidence>
<dbReference type="InterPro" id="IPR000008">
    <property type="entry name" value="C2_dom"/>
</dbReference>
<evidence type="ECO:0000313" key="17">
    <source>
        <dbReference type="Proteomes" id="UP000036987"/>
    </source>
</evidence>
<evidence type="ECO:0000256" key="8">
    <source>
        <dbReference type="ARBA" id="ARBA00022989"/>
    </source>
</evidence>
<feature type="domain" description="SMP-LTD" evidence="15">
    <location>
        <begin position="66"/>
        <end position="248"/>
    </location>
</feature>
<keyword evidence="8 13" id="KW-1133">Transmembrane helix</keyword>
<reference evidence="17" key="1">
    <citation type="journal article" date="2016" name="Nature">
        <title>The genome of the seagrass Zostera marina reveals angiosperm adaptation to the sea.</title>
        <authorList>
            <person name="Olsen J.L."/>
            <person name="Rouze P."/>
            <person name="Verhelst B."/>
            <person name="Lin Y.-C."/>
            <person name="Bayer T."/>
            <person name="Collen J."/>
            <person name="Dattolo E."/>
            <person name="De Paoli E."/>
            <person name="Dittami S."/>
            <person name="Maumus F."/>
            <person name="Michel G."/>
            <person name="Kersting A."/>
            <person name="Lauritano C."/>
            <person name="Lohaus R."/>
            <person name="Toepel M."/>
            <person name="Tonon T."/>
            <person name="Vanneste K."/>
            <person name="Amirebrahimi M."/>
            <person name="Brakel J."/>
            <person name="Bostroem C."/>
            <person name="Chovatia M."/>
            <person name="Grimwood J."/>
            <person name="Jenkins J.W."/>
            <person name="Jueterbock A."/>
            <person name="Mraz A."/>
            <person name="Stam W.T."/>
            <person name="Tice H."/>
            <person name="Bornberg-Bauer E."/>
            <person name="Green P.J."/>
            <person name="Pearson G.A."/>
            <person name="Procaccini G."/>
            <person name="Duarte C.M."/>
            <person name="Schmutz J."/>
            <person name="Reusch T.B.H."/>
            <person name="Van de Peer Y."/>
        </authorList>
    </citation>
    <scope>NUCLEOTIDE SEQUENCE [LARGE SCALE GENOMIC DNA]</scope>
    <source>
        <strain evidence="17">cv. Finnish</strain>
    </source>
</reference>
<evidence type="ECO:0000259" key="15">
    <source>
        <dbReference type="PROSITE" id="PS51847"/>
    </source>
</evidence>
<feature type="transmembrane region" description="Helical" evidence="13">
    <location>
        <begin position="6"/>
        <end position="25"/>
    </location>
</feature>
<evidence type="ECO:0000256" key="12">
    <source>
        <dbReference type="SAM" id="MobiDB-lite"/>
    </source>
</evidence>
<evidence type="ECO:0000256" key="7">
    <source>
        <dbReference type="ARBA" id="ARBA00022837"/>
    </source>
</evidence>
<dbReference type="STRING" id="29655.A0A0K9Q4D3"/>
<keyword evidence="11 13" id="KW-0472">Membrane</keyword>
<dbReference type="EMBL" id="LFYR01000079">
    <property type="protein sequence ID" value="KMZ76118.1"/>
    <property type="molecule type" value="Genomic_DNA"/>
</dbReference>
<keyword evidence="9" id="KW-0445">Lipid transport</keyword>
<gene>
    <name evidence="16" type="ORF">ZOSMA_106G00230</name>
</gene>
<evidence type="ECO:0000256" key="6">
    <source>
        <dbReference type="ARBA" id="ARBA00022737"/>
    </source>
</evidence>
<accession>A0A0K9Q4D3</accession>
<dbReference type="PROSITE" id="PS50004">
    <property type="entry name" value="C2"/>
    <property type="match status" value="1"/>
</dbReference>
<dbReference type="GO" id="GO:0006869">
    <property type="term" value="P:lipid transport"/>
    <property type="evidence" value="ECO:0007669"/>
    <property type="project" value="UniProtKB-KW"/>
</dbReference>
<organism evidence="16 17">
    <name type="scientific">Zostera marina</name>
    <name type="common">Eelgrass</name>
    <dbReference type="NCBI Taxonomy" id="29655"/>
    <lineage>
        <taxon>Eukaryota</taxon>
        <taxon>Viridiplantae</taxon>
        <taxon>Streptophyta</taxon>
        <taxon>Embryophyta</taxon>
        <taxon>Tracheophyta</taxon>
        <taxon>Spermatophyta</taxon>
        <taxon>Magnoliopsida</taxon>
        <taxon>Liliopsida</taxon>
        <taxon>Zosteraceae</taxon>
        <taxon>Zostera</taxon>
    </lineage>
</organism>
<dbReference type="InterPro" id="IPR045050">
    <property type="entry name" value="Synaptotagmin_plant"/>
</dbReference>
<comment type="similarity">
    <text evidence="2">Belongs to the synaptotagmin family.</text>
</comment>
<name>A0A0K9Q4D3_ZOSMR</name>
<dbReference type="GO" id="GO:0046872">
    <property type="term" value="F:metal ion binding"/>
    <property type="evidence" value="ECO:0007669"/>
    <property type="project" value="UniProtKB-KW"/>
</dbReference>
<keyword evidence="17" id="KW-1185">Reference proteome</keyword>
<dbReference type="GO" id="GO:0008289">
    <property type="term" value="F:lipid binding"/>
    <property type="evidence" value="ECO:0007669"/>
    <property type="project" value="UniProtKB-KW"/>
</dbReference>
<keyword evidence="6" id="KW-0677">Repeat</keyword>
<dbReference type="SMART" id="SM00239">
    <property type="entry name" value="C2"/>
    <property type="match status" value="1"/>
</dbReference>
<evidence type="ECO:0000256" key="10">
    <source>
        <dbReference type="ARBA" id="ARBA00023121"/>
    </source>
</evidence>
<dbReference type="Pfam" id="PF00168">
    <property type="entry name" value="C2"/>
    <property type="match status" value="1"/>
</dbReference>
<dbReference type="GO" id="GO:0005783">
    <property type="term" value="C:endoplasmic reticulum"/>
    <property type="evidence" value="ECO:0000318"/>
    <property type="project" value="GO_Central"/>
</dbReference>
<dbReference type="Gene3D" id="2.60.40.150">
    <property type="entry name" value="C2 domain"/>
    <property type="match status" value="1"/>
</dbReference>
<keyword evidence="10" id="KW-0446">Lipid-binding</keyword>
<feature type="domain" description="C2" evidence="14">
    <location>
        <begin position="246"/>
        <end position="364"/>
    </location>
</feature>
<dbReference type="CDD" id="cd21677">
    <property type="entry name" value="SMP_SYT"/>
    <property type="match status" value="1"/>
</dbReference>
<sequence length="516" mass="55955">MGLISGIFLGIVLGIALIAGWKHMMSYRSAKRIAKAVDIQVLGSLNRDDIKKICGDNCPEWISFPLYEQVKWLNKILAKMWPFIAEAASLVIKESIGPLLEEYKPPGISSIKFSKLFLGHVPPKIEGIRFQNLKKGQITMDIDLRWGGDPDITISVEALAASFPIQLRDFQLFTVIRAIFQLSEEIPCFSAVVVSLLSDPKPKIGYTLKAVGGSLTAIPGISDMIRDIVNSIVSDTLEWPQRIIIPFGEVPIDTSDLELKPQGMLKVTVIKASSLKNMEFIGKSDPYVCFYIRPKCKESTKVIDNNINPEWNEEFYLTVEDKETQFVTFEVLDEDVGQDKRLGIAKLPLVNLEAETSKEINLSLLSSLDELNVKESKDRGNLYLTVFYHEFTKEEQSAKVEEDKKRLMEDKGKMNESGVIESTMETLDGMADSGIELVGTGIGAGVDLVSTGAGAGAAAVGSGVNAGTGIVGSGLGAVGTGFGKAGRFMGKNIPGMGGAPKKTSGGTAPVAPKKSE</sequence>